<dbReference type="PIRSF" id="PIRSF000538">
    <property type="entry name" value="GlpK"/>
    <property type="match status" value="1"/>
</dbReference>
<dbReference type="Gene3D" id="3.30.420.40">
    <property type="match status" value="2"/>
</dbReference>
<dbReference type="OrthoDB" id="9805576at2"/>
<protein>
    <submittedName>
        <fullName evidence="6">Xylulokinase</fullName>
    </submittedName>
</protein>
<evidence type="ECO:0000256" key="2">
    <source>
        <dbReference type="ARBA" id="ARBA00022679"/>
    </source>
</evidence>
<evidence type="ECO:0000256" key="3">
    <source>
        <dbReference type="ARBA" id="ARBA00022777"/>
    </source>
</evidence>
<keyword evidence="2" id="KW-0808">Transferase</keyword>
<keyword evidence="7" id="KW-1185">Reference proteome</keyword>
<proteinExistence type="inferred from homology"/>
<gene>
    <name evidence="6" type="ORF">SAMN05920897_11188</name>
</gene>
<organism evidence="6 7">
    <name type="scientific">Alkalispirochaeta americana</name>
    <dbReference type="NCBI Taxonomy" id="159291"/>
    <lineage>
        <taxon>Bacteria</taxon>
        <taxon>Pseudomonadati</taxon>
        <taxon>Spirochaetota</taxon>
        <taxon>Spirochaetia</taxon>
        <taxon>Spirochaetales</taxon>
        <taxon>Spirochaetaceae</taxon>
        <taxon>Alkalispirochaeta</taxon>
    </lineage>
</organism>
<dbReference type="Proteomes" id="UP000186400">
    <property type="component" value="Unassembled WGS sequence"/>
</dbReference>
<evidence type="ECO:0000259" key="5">
    <source>
        <dbReference type="Pfam" id="PF02782"/>
    </source>
</evidence>
<dbReference type="InterPro" id="IPR050406">
    <property type="entry name" value="FGGY_Carb_Kinase"/>
</dbReference>
<dbReference type="Pfam" id="PF02782">
    <property type="entry name" value="FGGY_C"/>
    <property type="match status" value="1"/>
</dbReference>
<dbReference type="InterPro" id="IPR043129">
    <property type="entry name" value="ATPase_NBD"/>
</dbReference>
<evidence type="ECO:0000259" key="4">
    <source>
        <dbReference type="Pfam" id="PF00370"/>
    </source>
</evidence>
<dbReference type="STRING" id="159291.SAMN05920897_11188"/>
<feature type="domain" description="Carbohydrate kinase FGGY C-terminal" evidence="5">
    <location>
        <begin position="294"/>
        <end position="460"/>
    </location>
</feature>
<evidence type="ECO:0000256" key="1">
    <source>
        <dbReference type="ARBA" id="ARBA00009156"/>
    </source>
</evidence>
<dbReference type="InterPro" id="IPR018485">
    <property type="entry name" value="FGGY_C"/>
</dbReference>
<dbReference type="EMBL" id="FTMS01000011">
    <property type="protein sequence ID" value="SIQ60039.1"/>
    <property type="molecule type" value="Genomic_DNA"/>
</dbReference>
<comment type="similarity">
    <text evidence="1">Belongs to the FGGY kinase family.</text>
</comment>
<dbReference type="InterPro" id="IPR000577">
    <property type="entry name" value="Carb_kinase_FGGY"/>
</dbReference>
<reference evidence="6 7" key="1">
    <citation type="submission" date="2017-01" db="EMBL/GenBank/DDBJ databases">
        <authorList>
            <person name="Mah S.A."/>
            <person name="Swanson W.J."/>
            <person name="Moy G.W."/>
            <person name="Vacquier V.D."/>
        </authorList>
    </citation>
    <scope>NUCLEOTIDE SEQUENCE [LARGE SCALE GENOMIC DNA]</scope>
    <source>
        <strain evidence="6 7">ASpG1</strain>
    </source>
</reference>
<dbReference type="PANTHER" id="PTHR43095:SF5">
    <property type="entry name" value="XYLULOSE KINASE"/>
    <property type="match status" value="1"/>
</dbReference>
<evidence type="ECO:0000313" key="6">
    <source>
        <dbReference type="EMBL" id="SIQ60039.1"/>
    </source>
</evidence>
<dbReference type="CDD" id="cd07808">
    <property type="entry name" value="ASKHA_NBD_FGGY_EcXK-like"/>
    <property type="match status" value="1"/>
</dbReference>
<dbReference type="InterPro" id="IPR018484">
    <property type="entry name" value="FGGY_N"/>
</dbReference>
<dbReference type="GO" id="GO:0005975">
    <property type="term" value="P:carbohydrate metabolic process"/>
    <property type="evidence" value="ECO:0007669"/>
    <property type="project" value="InterPro"/>
</dbReference>
<evidence type="ECO:0000313" key="7">
    <source>
        <dbReference type="Proteomes" id="UP000186400"/>
    </source>
</evidence>
<dbReference type="SUPFAM" id="SSF53067">
    <property type="entry name" value="Actin-like ATPase domain"/>
    <property type="match status" value="2"/>
</dbReference>
<sequence>MTDSILIGIDIGTSSVKVCVLQEDRGVLGEGQASYVTVSPRPGWAEQDPEAWWKGTLEALGEALHKARDGAGRSGRALEIKGIGVTGQMHSFVLLDKNHQVLRPAVTWMDSRAKALVPEVLGTLERHGMEQRVMNAPAPGLTALPLLWLARTEPEVFSRASVLLTAKDYIRFRLTGHLASDPTDASATLLFDVPGRVWLENLQELFGFSGDILPPLQDSWVQGGALREELFSAFGVNRPVPVAQGCGDQQAAALATGMISPGVIQMMLGTGGQISSPLARCPRTIPEGLNLFCHHRDWLVQGSVQNAGSALAWVQGVLGASWLELEEAARTVQAGRGGHDVASLPFFVPYLTGERSPVMAPEATGSWRFLRQSTSREDLLYAALEGVVFSLTGALAKVREIVFEPSGDFSGEGRVRLGGGGTRSEAYVQLLCDSLGEPLTVLSEMNSTARGAALLGGVAAGCYSSLEEGVRVLAIKPERVVYPRLSRTDWLRERREAGKRIAPEWHPGS</sequence>
<dbReference type="PANTHER" id="PTHR43095">
    <property type="entry name" value="SUGAR KINASE"/>
    <property type="match status" value="1"/>
</dbReference>
<feature type="domain" description="Carbohydrate kinase FGGY N-terminal" evidence="4">
    <location>
        <begin position="6"/>
        <end position="254"/>
    </location>
</feature>
<dbReference type="GO" id="GO:0016301">
    <property type="term" value="F:kinase activity"/>
    <property type="evidence" value="ECO:0007669"/>
    <property type="project" value="UniProtKB-KW"/>
</dbReference>
<name>A0A1N6U3B1_9SPIO</name>
<keyword evidence="3 6" id="KW-0418">Kinase</keyword>
<accession>A0A1N6U3B1</accession>
<dbReference type="AlphaFoldDB" id="A0A1N6U3B1"/>
<dbReference type="RefSeq" id="WP_076489058.1">
    <property type="nucleotide sequence ID" value="NZ_FTMS01000011.1"/>
</dbReference>
<dbReference type="Pfam" id="PF00370">
    <property type="entry name" value="FGGY_N"/>
    <property type="match status" value="1"/>
</dbReference>